<dbReference type="Proteomes" id="UP000471120">
    <property type="component" value="Unassembled WGS sequence"/>
</dbReference>
<gene>
    <name evidence="1" type="ORF">DW322_05100</name>
</gene>
<sequence length="153" mass="16776">MTLLSSLDRPTSTEAGVGQIGDRYNETEIYILIDGYSDEVYGIHALGAAHEVIDDEQGAALRVHAAFERLLRLGLVLLGTLEPVDEALQRQDRLRTDVPVVDFAPWPGGIEGMAARLRELRTMADADDKCEFWAVSTPAGLRVGRALVDEVDQ</sequence>
<dbReference type="AlphaFoldDB" id="A0A6P2CFK3"/>
<proteinExistence type="predicted"/>
<comment type="caution">
    <text evidence="1">The sequence shown here is derived from an EMBL/GenBank/DDBJ whole genome shotgun (WGS) entry which is preliminary data.</text>
</comment>
<organism evidence="1 2">
    <name type="scientific">Rhodococcus rhodnii</name>
    <dbReference type="NCBI Taxonomy" id="38312"/>
    <lineage>
        <taxon>Bacteria</taxon>
        <taxon>Bacillati</taxon>
        <taxon>Actinomycetota</taxon>
        <taxon>Actinomycetes</taxon>
        <taxon>Mycobacteriales</taxon>
        <taxon>Nocardiaceae</taxon>
        <taxon>Rhodococcus</taxon>
    </lineage>
</organism>
<protein>
    <submittedName>
        <fullName evidence="1">Uncharacterized protein</fullName>
    </submittedName>
</protein>
<evidence type="ECO:0000313" key="2">
    <source>
        <dbReference type="Proteomes" id="UP000471120"/>
    </source>
</evidence>
<reference evidence="1 2" key="1">
    <citation type="submission" date="2018-07" db="EMBL/GenBank/DDBJ databases">
        <title>Genome sequence of Rhodococcus rhodnii ATCC 35071 from Rhodnius prolixus.</title>
        <authorList>
            <person name="Patel V."/>
            <person name="Vogel K.J."/>
        </authorList>
    </citation>
    <scope>NUCLEOTIDE SEQUENCE [LARGE SCALE GENOMIC DNA]</scope>
    <source>
        <strain evidence="1 2">ATCC 35071</strain>
    </source>
</reference>
<evidence type="ECO:0000313" key="1">
    <source>
        <dbReference type="EMBL" id="TXG89708.1"/>
    </source>
</evidence>
<name>A0A6P2CFK3_9NOCA</name>
<accession>A0A6P2CFK3</accession>
<dbReference type="EMBL" id="QRCM01000001">
    <property type="protein sequence ID" value="TXG89708.1"/>
    <property type="molecule type" value="Genomic_DNA"/>
</dbReference>